<keyword evidence="4 6" id="KW-1133">Transmembrane helix</keyword>
<protein>
    <recommendedName>
        <fullName evidence="7">RDD domain-containing protein</fullName>
    </recommendedName>
</protein>
<dbReference type="InterPro" id="IPR051791">
    <property type="entry name" value="Pra-immunoreactive"/>
</dbReference>
<feature type="transmembrane region" description="Helical" evidence="6">
    <location>
        <begin position="12"/>
        <end position="33"/>
    </location>
</feature>
<evidence type="ECO:0000256" key="6">
    <source>
        <dbReference type="SAM" id="Phobius"/>
    </source>
</evidence>
<keyword evidence="3 6" id="KW-0812">Transmembrane</keyword>
<keyword evidence="2" id="KW-1003">Cell membrane</keyword>
<feature type="transmembrane region" description="Helical" evidence="6">
    <location>
        <begin position="39"/>
        <end position="61"/>
    </location>
</feature>
<sequence>MIDSFEEYSDYIYTGFLIRFFAFLIDLMVIGSIQRLTLFLLDASLLKTLLALFIYLLYFVLMTKLNDGQTLGKMVFGIKVVALHEKNLSWKTVLVREGFGRYLQKTIFILYTIAIFTPHKQHFVDLLTDTSVVTINFLRLLERN</sequence>
<organism evidence="8 9">
    <name type="scientific">Jeotgalibaca dankookensis</name>
    <dbReference type="NCBI Taxonomy" id="708126"/>
    <lineage>
        <taxon>Bacteria</taxon>
        <taxon>Bacillati</taxon>
        <taxon>Bacillota</taxon>
        <taxon>Bacilli</taxon>
        <taxon>Lactobacillales</taxon>
        <taxon>Carnobacteriaceae</taxon>
        <taxon>Jeotgalibaca</taxon>
    </lineage>
</organism>
<dbReference type="AlphaFoldDB" id="A0A1S6IPR2"/>
<evidence type="ECO:0000256" key="5">
    <source>
        <dbReference type="ARBA" id="ARBA00023136"/>
    </source>
</evidence>
<evidence type="ECO:0000313" key="8">
    <source>
        <dbReference type="EMBL" id="AQS53526.1"/>
    </source>
</evidence>
<dbReference type="STRING" id="708126.BW727_101159"/>
<keyword evidence="5 6" id="KW-0472">Membrane</keyword>
<dbReference type="Proteomes" id="UP000188993">
    <property type="component" value="Chromosome"/>
</dbReference>
<comment type="subcellular location">
    <subcellularLocation>
        <location evidence="1">Cell membrane</location>
        <topology evidence="1">Multi-pass membrane protein</topology>
    </subcellularLocation>
</comment>
<evidence type="ECO:0000256" key="2">
    <source>
        <dbReference type="ARBA" id="ARBA00022475"/>
    </source>
</evidence>
<dbReference type="InterPro" id="IPR010432">
    <property type="entry name" value="RDD"/>
</dbReference>
<reference evidence="8 9" key="1">
    <citation type="journal article" date="2014" name="Int. J. Syst. Evol. Microbiol.">
        <title>Jeotgalibaca dankookensis gen. nov., sp. nov., a member of the family Carnobacteriaceae, isolated from seujeot (Korean traditional food).</title>
        <authorList>
            <person name="Lee D.G."/>
            <person name="Trujillo M.E."/>
            <person name="Kang H."/>
            <person name="Ahn T.Y."/>
        </authorList>
    </citation>
    <scope>NUCLEOTIDE SEQUENCE [LARGE SCALE GENOMIC DNA]</scope>
    <source>
        <strain evidence="8 9">EX-07</strain>
    </source>
</reference>
<dbReference type="PANTHER" id="PTHR36115:SF9">
    <property type="entry name" value="LMO1584 PROTEIN"/>
    <property type="match status" value="1"/>
</dbReference>
<evidence type="ECO:0000256" key="4">
    <source>
        <dbReference type="ARBA" id="ARBA00022989"/>
    </source>
</evidence>
<dbReference type="RefSeq" id="WP_062468949.1">
    <property type="nucleotide sequence ID" value="NZ_BBYN01000010.1"/>
</dbReference>
<gene>
    <name evidence="8" type="ORF">BW727_101159</name>
</gene>
<dbReference type="Pfam" id="PF06271">
    <property type="entry name" value="RDD"/>
    <property type="match status" value="1"/>
</dbReference>
<evidence type="ECO:0000313" key="9">
    <source>
        <dbReference type="Proteomes" id="UP000188993"/>
    </source>
</evidence>
<evidence type="ECO:0000256" key="1">
    <source>
        <dbReference type="ARBA" id="ARBA00004651"/>
    </source>
</evidence>
<dbReference type="EMBL" id="CP019728">
    <property type="protein sequence ID" value="AQS53526.1"/>
    <property type="molecule type" value="Genomic_DNA"/>
</dbReference>
<proteinExistence type="predicted"/>
<accession>A0A1S6IPR2</accession>
<dbReference type="KEGG" id="jda:BW727_101159"/>
<name>A0A1S6IPR2_9LACT</name>
<evidence type="ECO:0000259" key="7">
    <source>
        <dbReference type="Pfam" id="PF06271"/>
    </source>
</evidence>
<keyword evidence="9" id="KW-1185">Reference proteome</keyword>
<feature type="domain" description="RDD" evidence="7">
    <location>
        <begin position="14"/>
        <end position="128"/>
    </location>
</feature>
<dbReference type="OrthoDB" id="9793824at2"/>
<dbReference type="PANTHER" id="PTHR36115">
    <property type="entry name" value="PROLINE-RICH ANTIGEN HOMOLOG-RELATED"/>
    <property type="match status" value="1"/>
</dbReference>
<dbReference type="GO" id="GO:0005886">
    <property type="term" value="C:plasma membrane"/>
    <property type="evidence" value="ECO:0007669"/>
    <property type="project" value="UniProtKB-SubCell"/>
</dbReference>
<evidence type="ECO:0000256" key="3">
    <source>
        <dbReference type="ARBA" id="ARBA00022692"/>
    </source>
</evidence>